<keyword evidence="4" id="KW-1185">Reference proteome</keyword>
<gene>
    <name evidence="3" type="ORF">AWC38_SpisGene2404</name>
</gene>
<accession>A0A2B4STV0</accession>
<dbReference type="OrthoDB" id="2163395at2759"/>
<comment type="similarity">
    <text evidence="1">Belongs to the CFAP97 family.</text>
</comment>
<dbReference type="Pfam" id="PF13879">
    <property type="entry name" value="Hmw_CFAP97"/>
    <property type="match status" value="1"/>
</dbReference>
<comment type="caution">
    <text evidence="3">The sequence shown here is derived from an EMBL/GenBank/DDBJ whole genome shotgun (WGS) entry which is preliminary data.</text>
</comment>
<feature type="compositionally biased region" description="Polar residues" evidence="2">
    <location>
        <begin position="122"/>
        <end position="132"/>
    </location>
</feature>
<organism evidence="3 4">
    <name type="scientific">Stylophora pistillata</name>
    <name type="common">Smooth cauliflower coral</name>
    <dbReference type="NCBI Taxonomy" id="50429"/>
    <lineage>
        <taxon>Eukaryota</taxon>
        <taxon>Metazoa</taxon>
        <taxon>Cnidaria</taxon>
        <taxon>Anthozoa</taxon>
        <taxon>Hexacorallia</taxon>
        <taxon>Scleractinia</taxon>
        <taxon>Astrocoeniina</taxon>
        <taxon>Pocilloporidae</taxon>
        <taxon>Stylophora</taxon>
    </lineage>
</organism>
<dbReference type="Proteomes" id="UP000225706">
    <property type="component" value="Unassembled WGS sequence"/>
</dbReference>
<proteinExistence type="inferred from homology"/>
<dbReference type="InterPro" id="IPR029488">
    <property type="entry name" value="Hmw/CFAP97"/>
</dbReference>
<protein>
    <submittedName>
        <fullName evidence="3">Uncharacterized protein</fullName>
    </submittedName>
</protein>
<feature type="region of interest" description="Disordered" evidence="2">
    <location>
        <begin position="81"/>
        <end position="132"/>
    </location>
</feature>
<evidence type="ECO:0000313" key="4">
    <source>
        <dbReference type="Proteomes" id="UP000225706"/>
    </source>
</evidence>
<name>A0A2B4STV0_STYPI</name>
<evidence type="ECO:0000256" key="2">
    <source>
        <dbReference type="SAM" id="MobiDB-lite"/>
    </source>
</evidence>
<dbReference type="EMBL" id="LSMT01000019">
    <property type="protein sequence ID" value="PFX32776.1"/>
    <property type="molecule type" value="Genomic_DNA"/>
</dbReference>
<sequence>MAQSGNILEKKWQQMTYAKHRQRLKETKSTLKGETSLQFNDEEAQLQMRVRRIMAEEQRQAVIDKQNHKLLQRIVDIMTSKKKRFPVTSTNETKRKVSKPGQAAESSTAKPKQSIVKLPAINGSSSVNGSKP</sequence>
<evidence type="ECO:0000313" key="3">
    <source>
        <dbReference type="EMBL" id="PFX32776.1"/>
    </source>
</evidence>
<reference evidence="4" key="1">
    <citation type="journal article" date="2017" name="bioRxiv">
        <title>Comparative analysis of the genomes of Stylophora pistillata and Acropora digitifera provides evidence for extensive differences between species of corals.</title>
        <authorList>
            <person name="Voolstra C.R."/>
            <person name="Li Y."/>
            <person name="Liew Y.J."/>
            <person name="Baumgarten S."/>
            <person name="Zoccola D."/>
            <person name="Flot J.-F."/>
            <person name="Tambutte S."/>
            <person name="Allemand D."/>
            <person name="Aranda M."/>
        </authorList>
    </citation>
    <scope>NUCLEOTIDE SEQUENCE [LARGE SCALE GENOMIC DNA]</scope>
</reference>
<evidence type="ECO:0000256" key="1">
    <source>
        <dbReference type="ARBA" id="ARBA00008315"/>
    </source>
</evidence>
<dbReference type="AlphaFoldDB" id="A0A2B4STV0"/>